<dbReference type="Proteomes" id="UP000004980">
    <property type="component" value="Unassembled WGS sequence"/>
</dbReference>
<proteinExistence type="predicted"/>
<accession>A0ABN0FS29</accession>
<name>A0ABN0FS29_9BURK</name>
<sequence>MDFSNYNHLAPAIAGPARVSLVQTTAFSDLVGATAAHADVGYLNVHGEKFARIPGLRIDEEAMLAVTVTPQVSVAWHDQTEDWLIPFNETDSQDGPVSTRLLLGNGPLAFDFTQCTSTLERVKEHLLVAYVFPDCVGVVRYRWNDRLLDSLNQLHQATTFYESLTEDRPHAVTSASGKGASMSAIYGRIHVDGTVEMWL</sequence>
<evidence type="ECO:0000313" key="1">
    <source>
        <dbReference type="EMBL" id="EIN01547.1"/>
    </source>
</evidence>
<dbReference type="EMBL" id="AKAU01000056">
    <property type="protein sequence ID" value="EIN01547.1"/>
    <property type="molecule type" value="Genomic_DNA"/>
</dbReference>
<keyword evidence="2" id="KW-1185">Reference proteome</keyword>
<evidence type="ECO:0000313" key="2">
    <source>
        <dbReference type="Proteomes" id="UP000004980"/>
    </source>
</evidence>
<gene>
    <name evidence="1" type="ORF">WQE_08577</name>
</gene>
<organism evidence="1 2">
    <name type="scientific">Paraburkholderia hospita</name>
    <dbReference type="NCBI Taxonomy" id="169430"/>
    <lineage>
        <taxon>Bacteria</taxon>
        <taxon>Pseudomonadati</taxon>
        <taxon>Pseudomonadota</taxon>
        <taxon>Betaproteobacteria</taxon>
        <taxon>Burkholderiales</taxon>
        <taxon>Burkholderiaceae</taxon>
        <taxon>Paraburkholderia</taxon>
    </lineage>
</organism>
<reference evidence="1 2" key="1">
    <citation type="journal article" date="2012" name="J. Bacteriol.">
        <title>Draft Genome Sequence of the Soil Bacterium Burkholderia terrae Strain BS001, Which Interacts with Fungal Surface Structures.</title>
        <authorList>
            <person name="Nazir R."/>
            <person name="Hansen M.A."/>
            <person name="Sorensen S."/>
            <person name="van Elsas J.D."/>
        </authorList>
    </citation>
    <scope>NUCLEOTIDE SEQUENCE [LARGE SCALE GENOMIC DNA]</scope>
    <source>
        <strain evidence="1 2">BS001</strain>
    </source>
</reference>
<protein>
    <submittedName>
        <fullName evidence="1">Uncharacterized protein</fullName>
    </submittedName>
</protein>
<comment type="caution">
    <text evidence="1">The sequence shown here is derived from an EMBL/GenBank/DDBJ whole genome shotgun (WGS) entry which is preliminary data.</text>
</comment>
<dbReference type="RefSeq" id="WP_007579596.1">
    <property type="nucleotide sequence ID" value="NZ_AKAU01000056.1"/>
</dbReference>